<keyword evidence="1" id="KW-0812">Transmembrane</keyword>
<organism evidence="2 3">
    <name type="scientific">Stegodyphus mimosarum</name>
    <name type="common">African social velvet spider</name>
    <dbReference type="NCBI Taxonomy" id="407821"/>
    <lineage>
        <taxon>Eukaryota</taxon>
        <taxon>Metazoa</taxon>
        <taxon>Ecdysozoa</taxon>
        <taxon>Arthropoda</taxon>
        <taxon>Chelicerata</taxon>
        <taxon>Arachnida</taxon>
        <taxon>Araneae</taxon>
        <taxon>Araneomorphae</taxon>
        <taxon>Entelegynae</taxon>
        <taxon>Eresoidea</taxon>
        <taxon>Eresidae</taxon>
        <taxon>Stegodyphus</taxon>
    </lineage>
</organism>
<reference evidence="2 3" key="1">
    <citation type="submission" date="2013-11" db="EMBL/GenBank/DDBJ databases">
        <title>Genome sequencing of Stegodyphus mimosarum.</title>
        <authorList>
            <person name="Bechsgaard J."/>
        </authorList>
    </citation>
    <scope>NUCLEOTIDE SEQUENCE [LARGE SCALE GENOMIC DNA]</scope>
</reference>
<dbReference type="EMBL" id="KK112976">
    <property type="protein sequence ID" value="KFM58989.1"/>
    <property type="molecule type" value="Genomic_DNA"/>
</dbReference>
<protein>
    <submittedName>
        <fullName evidence="2">Uncharacterized protein</fullName>
    </submittedName>
</protein>
<keyword evidence="1" id="KW-1133">Transmembrane helix</keyword>
<name>A0A087T1K0_STEMI</name>
<dbReference type="AlphaFoldDB" id="A0A087T1K0"/>
<feature type="transmembrane region" description="Helical" evidence="1">
    <location>
        <begin position="71"/>
        <end position="92"/>
    </location>
</feature>
<accession>A0A087T1K0</accession>
<keyword evidence="1" id="KW-0472">Membrane</keyword>
<sequence>MNGVLESDSGKKSRPKCSSVIEIIAQVVAFVLLDEIGTMTPNVPIAPSEGRYEGICIPYCMFITDFCKMNILSQLVGMMHFFLSFVCCIFYMDSDVFLFCNIVLLNGPAPSYCVINPFHPAFQKLLLKSELFTSFRMSKFSSASSFCQK</sequence>
<proteinExistence type="predicted"/>
<evidence type="ECO:0000313" key="2">
    <source>
        <dbReference type="EMBL" id="KFM58989.1"/>
    </source>
</evidence>
<keyword evidence="3" id="KW-1185">Reference proteome</keyword>
<gene>
    <name evidence="2" type="ORF">X975_07911</name>
</gene>
<evidence type="ECO:0000256" key="1">
    <source>
        <dbReference type="SAM" id="Phobius"/>
    </source>
</evidence>
<dbReference type="Proteomes" id="UP000054359">
    <property type="component" value="Unassembled WGS sequence"/>
</dbReference>
<evidence type="ECO:0000313" key="3">
    <source>
        <dbReference type="Proteomes" id="UP000054359"/>
    </source>
</evidence>
<feature type="non-terminal residue" evidence="2">
    <location>
        <position position="149"/>
    </location>
</feature>